<name>A0A7D6VRP1_9CLOT</name>
<reference evidence="1 2" key="1">
    <citation type="submission" date="2020-07" db="EMBL/GenBank/DDBJ databases">
        <title>Electron transfer.</title>
        <authorList>
            <person name="Huang L."/>
            <person name="Liu X."/>
            <person name="Zhou S."/>
        </authorList>
    </citation>
    <scope>NUCLEOTIDE SEQUENCE [LARGE SCALE GENOMIC DNA]</scope>
    <source>
        <strain evidence="1 2">Lx1</strain>
    </source>
</reference>
<dbReference type="KEGG" id="cint:HZF06_06415"/>
<dbReference type="Proteomes" id="UP000512286">
    <property type="component" value="Chromosome"/>
</dbReference>
<protein>
    <submittedName>
        <fullName evidence="1">Uncharacterized protein</fullName>
    </submittedName>
</protein>
<dbReference type="EMBL" id="CP059378">
    <property type="protein sequence ID" value="QLY81216.1"/>
    <property type="molecule type" value="Genomic_DNA"/>
</dbReference>
<sequence length="174" mass="20356">MNKIYFNVGDTNFLALVNKYNYDSFVDEDWELPMLNEHWNKEAKKGNILVFGMTEEGIETDWTIGIEYGESNIGKFYRRTIGYIKVTKGALNFVEYTCLTMAAQFEDNKVPDEYCEPFSIEIENGLYKVEVVQYSNVDSEEHIGNEEIDIQFNFIKQKDANVLENNNGLYWFEV</sequence>
<dbReference type="AlphaFoldDB" id="A0A7D6VRP1"/>
<gene>
    <name evidence="1" type="ORF">HZF06_06415</name>
</gene>
<evidence type="ECO:0000313" key="2">
    <source>
        <dbReference type="Proteomes" id="UP000512286"/>
    </source>
</evidence>
<proteinExistence type="predicted"/>
<dbReference type="RefSeq" id="WP_181602863.1">
    <property type="nucleotide sequence ID" value="NZ_CP059378.1"/>
</dbReference>
<accession>A0A7D6VRP1</accession>
<organism evidence="1 2">
    <name type="scientific">Clostridium intestinale</name>
    <dbReference type="NCBI Taxonomy" id="36845"/>
    <lineage>
        <taxon>Bacteria</taxon>
        <taxon>Bacillati</taxon>
        <taxon>Bacillota</taxon>
        <taxon>Clostridia</taxon>
        <taxon>Eubacteriales</taxon>
        <taxon>Clostridiaceae</taxon>
        <taxon>Clostridium</taxon>
    </lineage>
</organism>
<evidence type="ECO:0000313" key="1">
    <source>
        <dbReference type="EMBL" id="QLY81216.1"/>
    </source>
</evidence>